<organism evidence="1 2">
    <name type="scientific">Marinobacterium lutimaris</name>
    <dbReference type="NCBI Taxonomy" id="568106"/>
    <lineage>
        <taxon>Bacteria</taxon>
        <taxon>Pseudomonadati</taxon>
        <taxon>Pseudomonadota</taxon>
        <taxon>Gammaproteobacteria</taxon>
        <taxon>Oceanospirillales</taxon>
        <taxon>Oceanospirillaceae</taxon>
        <taxon>Marinobacterium</taxon>
    </lineage>
</organism>
<sequence>MHIKIYNLVISRCTEILPLQTKNPIDNERSQPRQYNNLQRLKILYKFSNRFLKTLLCYS</sequence>
<name>A0A1H6B490_9GAMM</name>
<accession>A0A1H6B490</accession>
<evidence type="ECO:0000313" key="2">
    <source>
        <dbReference type="Proteomes" id="UP000236745"/>
    </source>
</evidence>
<dbReference type="Proteomes" id="UP000236745">
    <property type="component" value="Unassembled WGS sequence"/>
</dbReference>
<dbReference type="AlphaFoldDB" id="A0A1H6B490"/>
<proteinExistence type="predicted"/>
<evidence type="ECO:0000313" key="1">
    <source>
        <dbReference type="EMBL" id="SEG54956.1"/>
    </source>
</evidence>
<gene>
    <name evidence="1" type="ORF">SAMN05444390_102353</name>
</gene>
<keyword evidence="2" id="KW-1185">Reference proteome</keyword>
<dbReference type="EMBL" id="FNVQ01000002">
    <property type="protein sequence ID" value="SEG54956.1"/>
    <property type="molecule type" value="Genomic_DNA"/>
</dbReference>
<protein>
    <submittedName>
        <fullName evidence="1">Uncharacterized protein</fullName>
    </submittedName>
</protein>
<reference evidence="1 2" key="1">
    <citation type="submission" date="2016-10" db="EMBL/GenBank/DDBJ databases">
        <authorList>
            <person name="de Groot N.N."/>
        </authorList>
    </citation>
    <scope>NUCLEOTIDE SEQUENCE [LARGE SCALE GENOMIC DNA]</scope>
    <source>
        <strain evidence="1 2">DSM 22012</strain>
    </source>
</reference>